<dbReference type="PANTHER" id="PTHR11102">
    <property type="entry name" value="SEL-1-LIKE PROTEIN"/>
    <property type="match status" value="1"/>
</dbReference>
<dbReference type="InterPro" id="IPR050767">
    <property type="entry name" value="Sel1_AlgK"/>
</dbReference>
<dbReference type="AlphaFoldDB" id="A0A226RW56"/>
<dbReference type="Proteomes" id="UP000198437">
    <property type="component" value="Unassembled WGS sequence"/>
</dbReference>
<dbReference type="PANTHER" id="PTHR11102:SF160">
    <property type="entry name" value="ERAD-ASSOCIATED E3 UBIQUITIN-PROTEIN LIGASE COMPONENT HRD3"/>
    <property type="match status" value="1"/>
</dbReference>
<dbReference type="SMART" id="SM00671">
    <property type="entry name" value="SEL1"/>
    <property type="match status" value="3"/>
</dbReference>
<dbReference type="RefSeq" id="WP_061204713.1">
    <property type="nucleotide sequence ID" value="NZ_CP059140.1"/>
</dbReference>
<dbReference type="EMBL" id="VUAO01000026">
    <property type="protein sequence ID" value="KAA8796742.1"/>
    <property type="molecule type" value="Genomic_DNA"/>
</dbReference>
<dbReference type="Gene3D" id="1.25.40.10">
    <property type="entry name" value="Tetratricopeptide repeat domain"/>
    <property type="match status" value="1"/>
</dbReference>
<proteinExistence type="predicted"/>
<dbReference type="EMBL" id="LYQW01000032">
    <property type="protein sequence ID" value="OXC22165.1"/>
    <property type="molecule type" value="Genomic_DNA"/>
</dbReference>
<dbReference type="InterPro" id="IPR006597">
    <property type="entry name" value="Sel1-like"/>
</dbReference>
<dbReference type="SUPFAM" id="SSF81901">
    <property type="entry name" value="HCP-like"/>
    <property type="match status" value="1"/>
</dbReference>
<evidence type="ECO:0000313" key="1">
    <source>
        <dbReference type="EMBL" id="KAA8796742.1"/>
    </source>
</evidence>
<evidence type="ECO:0000313" key="3">
    <source>
        <dbReference type="Proteomes" id="UP000198437"/>
    </source>
</evidence>
<reference evidence="2 3" key="1">
    <citation type="submission" date="2016-05" db="EMBL/GenBank/DDBJ databases">
        <authorList>
            <person name="Johnson T.J."/>
            <person name="Youmans B.P."/>
            <person name="Case K.A."/>
        </authorList>
    </citation>
    <scope>NUCLEOTIDE SEQUENCE [LARGE SCALE GENOMIC DNA]</scope>
    <source>
        <strain evidence="2 3">UMNLC6</strain>
    </source>
</reference>
<name>A0A226RW56_9LACO</name>
<accession>A0A226RW56</accession>
<sequence>MDEDDKFQKSNKLLDIGAEAYRNGDYLKAQKYYEYAAKLGNTQAICNLGYIYEYGRTGKRDYKKAFYCFKIAADDGSAEACYKVGDSYFYGDAIKQNYNLALEYYIKAEDFANKSGIDDDIKSDIYYRLALCLYKGYGTDEDPLSALEYINEAEYYSYCDRFEDKFMWQSIAKRIESLRAEILQRLDEYLKN</sequence>
<dbReference type="Pfam" id="PF08238">
    <property type="entry name" value="Sel1"/>
    <property type="match status" value="4"/>
</dbReference>
<comment type="caution">
    <text evidence="2">The sequence shown here is derived from an EMBL/GenBank/DDBJ whole genome shotgun (WGS) entry which is preliminary data.</text>
</comment>
<gene>
    <name evidence="2" type="ORF">AYP82_01595</name>
    <name evidence="1" type="ORF">F1C02_09005</name>
</gene>
<protein>
    <submittedName>
        <fullName evidence="1">Sel1 repeat family protein</fullName>
    </submittedName>
</protein>
<organism evidence="2 3">
    <name type="scientific">Lactobacillus crispatus</name>
    <dbReference type="NCBI Taxonomy" id="47770"/>
    <lineage>
        <taxon>Bacteria</taxon>
        <taxon>Bacillati</taxon>
        <taxon>Bacillota</taxon>
        <taxon>Bacilli</taxon>
        <taxon>Lactobacillales</taxon>
        <taxon>Lactobacillaceae</taxon>
        <taxon>Lactobacillus</taxon>
    </lineage>
</organism>
<dbReference type="Proteomes" id="UP000322051">
    <property type="component" value="Unassembled WGS sequence"/>
</dbReference>
<evidence type="ECO:0000313" key="2">
    <source>
        <dbReference type="EMBL" id="OXC22165.1"/>
    </source>
</evidence>
<dbReference type="InterPro" id="IPR011990">
    <property type="entry name" value="TPR-like_helical_dom_sf"/>
</dbReference>
<evidence type="ECO:0000313" key="4">
    <source>
        <dbReference type="Proteomes" id="UP000322051"/>
    </source>
</evidence>
<reference evidence="1 4" key="2">
    <citation type="submission" date="2019-09" db="EMBL/GenBank/DDBJ databases">
        <title>Comparative analysis of L. crispatus genomes revealed niche specific adaptation to different host and body sites.</title>
        <authorList>
            <person name="Pan M."/>
            <person name="Hidalgo-Cantabrana C."/>
            <person name="Barrangou R."/>
        </authorList>
    </citation>
    <scope>NUCLEOTIDE SEQUENCE [LARGE SCALE GENOMIC DNA]</scope>
    <source>
        <strain evidence="1 4">NCK973</strain>
    </source>
</reference>